<proteinExistence type="predicted"/>
<dbReference type="InterPro" id="IPR013559">
    <property type="entry name" value="YheO"/>
</dbReference>
<feature type="domain" description="YheO-like" evidence="1">
    <location>
        <begin position="11"/>
        <end position="119"/>
    </location>
</feature>
<reference evidence="3 4" key="1">
    <citation type="submission" date="2024-04" db="EMBL/GenBank/DDBJ databases">
        <title>draft genome sequnece of Paenibacillus filicis.</title>
        <authorList>
            <person name="Kim D.-U."/>
        </authorList>
    </citation>
    <scope>NUCLEOTIDE SEQUENCE [LARGE SCALE GENOMIC DNA]</scope>
    <source>
        <strain evidence="3 4">KACC14197</strain>
    </source>
</reference>
<protein>
    <submittedName>
        <fullName evidence="3">Helix-turn-helix transcriptional regulator</fullName>
    </submittedName>
</protein>
<accession>A0ABU9DU49</accession>
<dbReference type="Pfam" id="PF13309">
    <property type="entry name" value="HTH_22"/>
    <property type="match status" value="1"/>
</dbReference>
<dbReference type="RefSeq" id="WP_341419535.1">
    <property type="nucleotide sequence ID" value="NZ_JBBPCC010000029.1"/>
</dbReference>
<name>A0ABU9DU49_9BACL</name>
<feature type="domain" description="Transcriptional regulator DauR-like HTH" evidence="2">
    <location>
        <begin position="146"/>
        <end position="206"/>
    </location>
</feature>
<gene>
    <name evidence="3" type="ORF">WMW72_31325</name>
</gene>
<evidence type="ECO:0000259" key="1">
    <source>
        <dbReference type="Pfam" id="PF08348"/>
    </source>
</evidence>
<dbReference type="EMBL" id="JBBPCC010000029">
    <property type="protein sequence ID" value="MEK8132400.1"/>
    <property type="molecule type" value="Genomic_DNA"/>
</dbReference>
<comment type="caution">
    <text evidence="3">The sequence shown here is derived from an EMBL/GenBank/DDBJ whole genome shotgun (WGS) entry which is preliminary data.</text>
</comment>
<evidence type="ECO:0000313" key="4">
    <source>
        <dbReference type="Proteomes" id="UP001469365"/>
    </source>
</evidence>
<evidence type="ECO:0000313" key="3">
    <source>
        <dbReference type="EMBL" id="MEK8132400.1"/>
    </source>
</evidence>
<dbReference type="PANTHER" id="PTHR35568">
    <property type="entry name" value="TRANSCRIPTIONAL REGULATOR DAUR"/>
    <property type="match status" value="1"/>
</dbReference>
<sequence>MERIQEEQDFLESLVEGIAAQFGEQCEVVLHDLNRSYESTIVAISNGHITGRKVGDPGTNLGLELLRGTTNNGNRMNYITQTKDGRILRSTSLYMKNKEGKSIGALCINFDITTLVMAERTLQSLTAAALQPEVNEAFVTNVNDLLDMLIQETQEVIGKPVAVMSKDDKMKFISLLDQKGAFLIKKAGDKISTYLSISKFTMYNYLEESKQTTEAAQDRA</sequence>
<organism evidence="3 4">
    <name type="scientific">Paenibacillus filicis</name>
    <dbReference type="NCBI Taxonomy" id="669464"/>
    <lineage>
        <taxon>Bacteria</taxon>
        <taxon>Bacillati</taxon>
        <taxon>Bacillota</taxon>
        <taxon>Bacilli</taxon>
        <taxon>Bacillales</taxon>
        <taxon>Paenibacillaceae</taxon>
        <taxon>Paenibacillus</taxon>
    </lineage>
</organism>
<dbReference type="InterPro" id="IPR039445">
    <property type="entry name" value="DauR-like_HTH"/>
</dbReference>
<dbReference type="InterPro" id="IPR039446">
    <property type="entry name" value="DauR-like"/>
</dbReference>
<evidence type="ECO:0000259" key="2">
    <source>
        <dbReference type="Pfam" id="PF13309"/>
    </source>
</evidence>
<keyword evidence="4" id="KW-1185">Reference proteome</keyword>
<dbReference type="Proteomes" id="UP001469365">
    <property type="component" value="Unassembled WGS sequence"/>
</dbReference>
<dbReference type="Pfam" id="PF08348">
    <property type="entry name" value="PAS_6"/>
    <property type="match status" value="1"/>
</dbReference>
<dbReference type="PANTHER" id="PTHR35568:SF1">
    <property type="entry name" value="TRANSCRIPTIONAL REGULATOR DAUR"/>
    <property type="match status" value="1"/>
</dbReference>